<keyword evidence="4 5" id="KW-0472">Membrane</keyword>
<dbReference type="EMBL" id="BARW01033440">
    <property type="protein sequence ID" value="GAJ09797.1"/>
    <property type="molecule type" value="Genomic_DNA"/>
</dbReference>
<evidence type="ECO:0000256" key="2">
    <source>
        <dbReference type="ARBA" id="ARBA00022692"/>
    </source>
</evidence>
<accession>X1V1U5</accession>
<protein>
    <recommendedName>
        <fullName evidence="7">ABC transmembrane type-1 domain-containing protein</fullName>
    </recommendedName>
</protein>
<dbReference type="AlphaFoldDB" id="X1V1U5"/>
<keyword evidence="3 5" id="KW-1133">Transmembrane helix</keyword>
<comment type="subcellular location">
    <subcellularLocation>
        <location evidence="1">Membrane</location>
        <topology evidence="1">Multi-pass membrane protein</topology>
    </subcellularLocation>
</comment>
<evidence type="ECO:0000313" key="6">
    <source>
        <dbReference type="EMBL" id="GAJ09797.1"/>
    </source>
</evidence>
<evidence type="ECO:0000256" key="1">
    <source>
        <dbReference type="ARBA" id="ARBA00004141"/>
    </source>
</evidence>
<dbReference type="Gene3D" id="1.10.3720.10">
    <property type="entry name" value="MetI-like"/>
    <property type="match status" value="1"/>
</dbReference>
<feature type="transmembrane region" description="Helical" evidence="5">
    <location>
        <begin position="20"/>
        <end position="41"/>
    </location>
</feature>
<organism evidence="6">
    <name type="scientific">marine sediment metagenome</name>
    <dbReference type="NCBI Taxonomy" id="412755"/>
    <lineage>
        <taxon>unclassified sequences</taxon>
        <taxon>metagenomes</taxon>
        <taxon>ecological metagenomes</taxon>
    </lineage>
</organism>
<evidence type="ECO:0008006" key="7">
    <source>
        <dbReference type="Google" id="ProtNLM"/>
    </source>
</evidence>
<evidence type="ECO:0000256" key="3">
    <source>
        <dbReference type="ARBA" id="ARBA00022989"/>
    </source>
</evidence>
<evidence type="ECO:0000256" key="4">
    <source>
        <dbReference type="ARBA" id="ARBA00023136"/>
    </source>
</evidence>
<name>X1V1U5_9ZZZZ</name>
<dbReference type="SUPFAM" id="SSF161098">
    <property type="entry name" value="MetI-like"/>
    <property type="match status" value="1"/>
</dbReference>
<feature type="non-terminal residue" evidence="6">
    <location>
        <position position="1"/>
    </location>
</feature>
<dbReference type="InterPro" id="IPR035906">
    <property type="entry name" value="MetI-like_sf"/>
</dbReference>
<sequence>LGSSTPLTLFLYREGFTWGRYSYACAIGIVTSLLILLFSIIERKFIERVTLY</sequence>
<keyword evidence="2 5" id="KW-0812">Transmembrane</keyword>
<evidence type="ECO:0000256" key="5">
    <source>
        <dbReference type="SAM" id="Phobius"/>
    </source>
</evidence>
<proteinExistence type="predicted"/>
<gene>
    <name evidence="6" type="ORF">S12H4_52671</name>
</gene>
<dbReference type="GO" id="GO:0016020">
    <property type="term" value="C:membrane"/>
    <property type="evidence" value="ECO:0007669"/>
    <property type="project" value="UniProtKB-SubCell"/>
</dbReference>
<reference evidence="6" key="1">
    <citation type="journal article" date="2014" name="Front. Microbiol.">
        <title>High frequency of phylogenetically diverse reductive dehalogenase-homologous genes in deep subseafloor sedimentary metagenomes.</title>
        <authorList>
            <person name="Kawai M."/>
            <person name="Futagami T."/>
            <person name="Toyoda A."/>
            <person name="Takaki Y."/>
            <person name="Nishi S."/>
            <person name="Hori S."/>
            <person name="Arai W."/>
            <person name="Tsubouchi T."/>
            <person name="Morono Y."/>
            <person name="Uchiyama I."/>
            <person name="Ito T."/>
            <person name="Fujiyama A."/>
            <person name="Inagaki F."/>
            <person name="Takami H."/>
        </authorList>
    </citation>
    <scope>NUCLEOTIDE SEQUENCE</scope>
    <source>
        <strain evidence="6">Expedition CK06-06</strain>
    </source>
</reference>
<comment type="caution">
    <text evidence="6">The sequence shown here is derived from an EMBL/GenBank/DDBJ whole genome shotgun (WGS) entry which is preliminary data.</text>
</comment>